<dbReference type="EMBL" id="JQFZ01000155">
    <property type="protein sequence ID" value="KGO57049.1"/>
    <property type="molecule type" value="Genomic_DNA"/>
</dbReference>
<dbReference type="VEuPathDB" id="FungiDB:PEXP_026770"/>
<dbReference type="GeneID" id="27673100"/>
<name>A0A0A2JNT3_PENEN</name>
<dbReference type="RefSeq" id="XP_016598737.1">
    <property type="nucleotide sequence ID" value="XM_016737681.1"/>
</dbReference>
<dbReference type="HOGENOM" id="CLU_918606_0_0_1"/>
<gene>
    <name evidence="2" type="ORF">PEX2_004030</name>
</gene>
<sequence length="303" mass="34347">MPNILIVNDNASFASSDTFSTRDSIEQSRHSLRRRNTVSQLTRKVSKRISQKILKAGAQEHVLSARNLKDLNDAADIDPHNLCSPAHQVHDVKIYDPIHEIIEEECPIFDVEAAREMRLHQSYATFCQNFTLSGTTSRSRKFDLSMGTEGADEHTQSSHTDLTLKNNDTSEFSGSHASPEHITVHSRPRPNTVTFPISYPSTDLDDTPIPHSATVKNTSSELPVTETSKVDDDFDRISSSFEITPSSNYPQPPPRIITPTVWMDMQRNERERKAARRQRLLNPFRSWFMTSQPLSGQRYEVGK</sequence>
<evidence type="ECO:0000256" key="1">
    <source>
        <dbReference type="SAM" id="MobiDB-lite"/>
    </source>
</evidence>
<dbReference type="Proteomes" id="UP000030143">
    <property type="component" value="Unassembled WGS sequence"/>
</dbReference>
<keyword evidence="3" id="KW-1185">Reference proteome</keyword>
<protein>
    <submittedName>
        <fullName evidence="2">Uncharacterized protein</fullName>
    </submittedName>
</protein>
<feature type="compositionally biased region" description="Polar residues" evidence="1">
    <location>
        <begin position="157"/>
        <end position="176"/>
    </location>
</feature>
<dbReference type="OrthoDB" id="4360435at2759"/>
<dbReference type="PhylomeDB" id="A0A0A2JNT3"/>
<accession>A0A0A2JNT3</accession>
<feature type="region of interest" description="Disordered" evidence="1">
    <location>
        <begin position="146"/>
        <end position="191"/>
    </location>
</feature>
<organism evidence="2 3">
    <name type="scientific">Penicillium expansum</name>
    <name type="common">Blue mold rot fungus</name>
    <dbReference type="NCBI Taxonomy" id="27334"/>
    <lineage>
        <taxon>Eukaryota</taxon>
        <taxon>Fungi</taxon>
        <taxon>Dikarya</taxon>
        <taxon>Ascomycota</taxon>
        <taxon>Pezizomycotina</taxon>
        <taxon>Eurotiomycetes</taxon>
        <taxon>Eurotiomycetidae</taxon>
        <taxon>Eurotiales</taxon>
        <taxon>Aspergillaceae</taxon>
        <taxon>Penicillium</taxon>
    </lineage>
</organism>
<evidence type="ECO:0000313" key="3">
    <source>
        <dbReference type="Proteomes" id="UP000030143"/>
    </source>
</evidence>
<comment type="caution">
    <text evidence="2">The sequence shown here is derived from an EMBL/GenBank/DDBJ whole genome shotgun (WGS) entry which is preliminary data.</text>
</comment>
<reference evidence="2 3" key="1">
    <citation type="journal article" date="2015" name="Mol. Plant Microbe Interact.">
        <title>Genome, transcriptome, and functional analyses of Penicillium expansum provide new insights into secondary metabolism and pathogenicity.</title>
        <authorList>
            <person name="Ballester A.R."/>
            <person name="Marcet-Houben M."/>
            <person name="Levin E."/>
            <person name="Sela N."/>
            <person name="Selma-Lazaro C."/>
            <person name="Carmona L."/>
            <person name="Wisniewski M."/>
            <person name="Droby S."/>
            <person name="Gonzalez-Candelas L."/>
            <person name="Gabaldon T."/>
        </authorList>
    </citation>
    <scope>NUCLEOTIDE SEQUENCE [LARGE SCALE GENOMIC DNA]</scope>
    <source>
        <strain evidence="2 3">MD-8</strain>
    </source>
</reference>
<proteinExistence type="predicted"/>
<dbReference type="AlphaFoldDB" id="A0A0A2JNT3"/>
<evidence type="ECO:0000313" key="2">
    <source>
        <dbReference type="EMBL" id="KGO57049.1"/>
    </source>
</evidence>